<reference evidence="2" key="1">
    <citation type="submission" date="2016-03" db="EMBL/GenBank/DDBJ databases">
        <authorList>
            <person name="Ploux O."/>
        </authorList>
    </citation>
    <scope>NUCLEOTIDE SEQUENCE</scope>
    <source>
        <strain evidence="2">UC10</strain>
    </source>
</reference>
<evidence type="ECO:0000256" key="1">
    <source>
        <dbReference type="SAM" id="MobiDB-lite"/>
    </source>
</evidence>
<dbReference type="KEGG" id="sphu:SPPYR_1626"/>
<evidence type="ECO:0000313" key="2">
    <source>
        <dbReference type="EMBL" id="SBV32746.1"/>
    </source>
</evidence>
<protein>
    <recommendedName>
        <fullName evidence="3">RNA polymerase sigma factor 70 region 4 type 2 domain-containing protein</fullName>
    </recommendedName>
</protein>
<dbReference type="InterPro" id="IPR013324">
    <property type="entry name" value="RNA_pol_sigma_r3/r4-like"/>
</dbReference>
<accession>A0A1Y5PVP8</accession>
<feature type="region of interest" description="Disordered" evidence="1">
    <location>
        <begin position="89"/>
        <end position="128"/>
    </location>
</feature>
<proteinExistence type="predicted"/>
<dbReference type="Gene3D" id="1.10.10.10">
    <property type="entry name" value="Winged helix-like DNA-binding domain superfamily/Winged helix DNA-binding domain"/>
    <property type="match status" value="1"/>
</dbReference>
<dbReference type="InterPro" id="IPR036388">
    <property type="entry name" value="WH-like_DNA-bd_sf"/>
</dbReference>
<gene>
    <name evidence="2" type="ORF">SPPYR_1626</name>
</gene>
<dbReference type="EMBL" id="LT598653">
    <property type="protein sequence ID" value="SBV32746.1"/>
    <property type="molecule type" value="Genomic_DNA"/>
</dbReference>
<name>A0A1Y5PVP8_9SPHN</name>
<sequence>MLVCQPSPALSFPRRLRFQFVHSAAATAPLRSNFVHEMNYFMPTAWRSSRYCSFVADTARMVVFGAGYRVRNHLAIPARLALGVSPRVCGRKERSEEGRGRGKRKEEEGRGGEQRSPGSRFANVKEGRSERTLSADAFADVGRFIDAGHDHQPVMGLCWQLPEHADMVKMASRNRRRLRKLEQAMLLMAPRDQAIFRGHFIDNAPFTELADWHGISIAEVEAALCRGLEILADVLEPNPRRWWRFWRR</sequence>
<dbReference type="SUPFAM" id="SSF88659">
    <property type="entry name" value="Sigma3 and sigma4 domains of RNA polymerase sigma factors"/>
    <property type="match status" value="1"/>
</dbReference>
<organism evidence="2">
    <name type="scientific">uncultured Sphingopyxis sp</name>
    <dbReference type="NCBI Taxonomy" id="310581"/>
    <lineage>
        <taxon>Bacteria</taxon>
        <taxon>Pseudomonadati</taxon>
        <taxon>Pseudomonadota</taxon>
        <taxon>Alphaproteobacteria</taxon>
        <taxon>Sphingomonadales</taxon>
        <taxon>Sphingomonadaceae</taxon>
        <taxon>Sphingopyxis</taxon>
        <taxon>environmental samples</taxon>
    </lineage>
</organism>
<evidence type="ECO:0008006" key="3">
    <source>
        <dbReference type="Google" id="ProtNLM"/>
    </source>
</evidence>
<dbReference type="AlphaFoldDB" id="A0A1Y5PVP8"/>
<feature type="compositionally biased region" description="Basic and acidic residues" evidence="1">
    <location>
        <begin position="90"/>
        <end position="113"/>
    </location>
</feature>